<feature type="transmembrane region" description="Helical" evidence="1">
    <location>
        <begin position="156"/>
        <end position="178"/>
    </location>
</feature>
<keyword evidence="1" id="KW-1133">Transmembrane helix</keyword>
<evidence type="ECO:0000313" key="2">
    <source>
        <dbReference type="EMBL" id="MCA6079080.1"/>
    </source>
</evidence>
<dbReference type="AlphaFoldDB" id="A0A9X1HW89"/>
<keyword evidence="3" id="KW-1185">Reference proteome</keyword>
<name>A0A9X1HW89_9BACT</name>
<feature type="transmembrane region" description="Helical" evidence="1">
    <location>
        <begin position="21"/>
        <end position="42"/>
    </location>
</feature>
<gene>
    <name evidence="2" type="ORF">LDX50_29685</name>
</gene>
<reference evidence="2" key="1">
    <citation type="submission" date="2021-09" db="EMBL/GenBank/DDBJ databases">
        <title>Fulvivirga sp. isolated from coastal sediment.</title>
        <authorList>
            <person name="Yu H."/>
        </authorList>
    </citation>
    <scope>NUCLEOTIDE SEQUENCE</scope>
    <source>
        <strain evidence="2">1062</strain>
    </source>
</reference>
<dbReference type="EMBL" id="JAIXNE010000009">
    <property type="protein sequence ID" value="MCA6079080.1"/>
    <property type="molecule type" value="Genomic_DNA"/>
</dbReference>
<keyword evidence="1" id="KW-0812">Transmembrane</keyword>
<organism evidence="2 3">
    <name type="scientific">Fulvivirga sedimenti</name>
    <dbReference type="NCBI Taxonomy" id="2879465"/>
    <lineage>
        <taxon>Bacteria</taxon>
        <taxon>Pseudomonadati</taxon>
        <taxon>Bacteroidota</taxon>
        <taxon>Cytophagia</taxon>
        <taxon>Cytophagales</taxon>
        <taxon>Fulvivirgaceae</taxon>
        <taxon>Fulvivirga</taxon>
    </lineage>
</organism>
<evidence type="ECO:0000256" key="1">
    <source>
        <dbReference type="SAM" id="Phobius"/>
    </source>
</evidence>
<proteinExistence type="predicted"/>
<dbReference type="Proteomes" id="UP001139409">
    <property type="component" value="Unassembled WGS sequence"/>
</dbReference>
<accession>A0A9X1HW89</accession>
<sequence>MSTNRQQQARVLRTFRKVHRWTGAALFILFFLISISGLLLGWKKNSGGYILADTEKGSSTDLSKWVSFDSLETQAVFYLHQEVDSTLSGEIDRFDVRPDKGTVKIRFKDHYWGVQLDGATGKLLTVERRRSDFIESLHDGSVIDNLEIIPGGYFKLFYTSLTGLALLTFTVTGFWLWYGPKRMRRLNH</sequence>
<dbReference type="InterPro" id="IPR005625">
    <property type="entry name" value="PepSY-ass_TM"/>
</dbReference>
<evidence type="ECO:0000313" key="3">
    <source>
        <dbReference type="Proteomes" id="UP001139409"/>
    </source>
</evidence>
<keyword evidence="1" id="KW-0472">Membrane</keyword>
<dbReference type="Pfam" id="PF03929">
    <property type="entry name" value="PepSY_TM"/>
    <property type="match status" value="1"/>
</dbReference>
<protein>
    <submittedName>
        <fullName evidence="2">PepSY domain-containing protein</fullName>
    </submittedName>
</protein>
<dbReference type="RefSeq" id="WP_225699942.1">
    <property type="nucleotide sequence ID" value="NZ_JAIXNE010000009.1"/>
</dbReference>
<comment type="caution">
    <text evidence="2">The sequence shown here is derived from an EMBL/GenBank/DDBJ whole genome shotgun (WGS) entry which is preliminary data.</text>
</comment>